<evidence type="ECO:0000256" key="1">
    <source>
        <dbReference type="SAM" id="SignalP"/>
    </source>
</evidence>
<dbReference type="InterPro" id="IPR025731">
    <property type="entry name" value="YecR-like"/>
</dbReference>
<protein>
    <submittedName>
        <fullName evidence="2">YecR family lipoprotein</fullName>
    </submittedName>
</protein>
<reference evidence="2 3" key="1">
    <citation type="submission" date="2024-01" db="EMBL/GenBank/DDBJ databases">
        <title>Pseudocitrobacter sp. Endophytic strain Cyp-38L.</title>
        <authorList>
            <person name="Amer M.A."/>
            <person name="Hamed S.M."/>
        </authorList>
    </citation>
    <scope>NUCLEOTIDE SEQUENCE [LARGE SCALE GENOMIC DNA]</scope>
    <source>
        <strain evidence="2 3">Cyp38S</strain>
    </source>
</reference>
<evidence type="ECO:0000313" key="2">
    <source>
        <dbReference type="EMBL" id="MEO3988241.1"/>
    </source>
</evidence>
<organism evidence="2 3">
    <name type="scientific">Pseudocitrobacter cyperus</name>
    <dbReference type="NCBI Taxonomy" id="3112843"/>
    <lineage>
        <taxon>Bacteria</taxon>
        <taxon>Pseudomonadati</taxon>
        <taxon>Pseudomonadota</taxon>
        <taxon>Gammaproteobacteria</taxon>
        <taxon>Enterobacterales</taxon>
        <taxon>Enterobacteriaceae</taxon>
        <taxon>Pseudocitrobacter</taxon>
    </lineage>
</organism>
<dbReference type="Proteomes" id="UP001444146">
    <property type="component" value="Unassembled WGS sequence"/>
</dbReference>
<sequence length="112" mass="11789">MKPLLLISAITLMLTGCNVTRQASVSEMDATSGIVRLTYGQAMLQNARTDDYVVNGTATKACQQMGYATAFAFGQPITTCTTSSGPLCINESVTLQFQCRGIAVTSPTAALN</sequence>
<keyword evidence="3" id="KW-1185">Reference proteome</keyword>
<gene>
    <name evidence="2" type="primary">yecR</name>
    <name evidence="2" type="ORF">VSR74_00155</name>
</gene>
<keyword evidence="1" id="KW-0732">Signal</keyword>
<accession>A0ABV0HCK2</accession>
<dbReference type="EMBL" id="JAYMYY010000001">
    <property type="protein sequence ID" value="MEO3988241.1"/>
    <property type="molecule type" value="Genomic_DNA"/>
</dbReference>
<feature type="signal peptide" evidence="1">
    <location>
        <begin position="1"/>
        <end position="23"/>
    </location>
</feature>
<dbReference type="PROSITE" id="PS51257">
    <property type="entry name" value="PROKAR_LIPOPROTEIN"/>
    <property type="match status" value="1"/>
</dbReference>
<name>A0ABV0HCK2_9ENTR</name>
<keyword evidence="2" id="KW-0449">Lipoprotein</keyword>
<dbReference type="RefSeq" id="WP_347792820.1">
    <property type="nucleotide sequence ID" value="NZ_JAYMYY010000001.1"/>
</dbReference>
<proteinExistence type="predicted"/>
<evidence type="ECO:0000313" key="3">
    <source>
        <dbReference type="Proteomes" id="UP001444146"/>
    </source>
</evidence>
<comment type="caution">
    <text evidence="2">The sequence shown here is derived from an EMBL/GenBank/DDBJ whole genome shotgun (WGS) entry which is preliminary data.</text>
</comment>
<feature type="chain" id="PRO_5046042399" evidence="1">
    <location>
        <begin position="24"/>
        <end position="112"/>
    </location>
</feature>
<dbReference type="Pfam" id="PF13992">
    <property type="entry name" value="YecR"/>
    <property type="match status" value="1"/>
</dbReference>